<dbReference type="GO" id="GO:0003677">
    <property type="term" value="F:DNA binding"/>
    <property type="evidence" value="ECO:0007669"/>
    <property type="project" value="UniProtKB-KW"/>
</dbReference>
<dbReference type="InterPro" id="IPR041552">
    <property type="entry name" value="UvrA_DNA-bd"/>
</dbReference>
<dbReference type="SUPFAM" id="SSF52540">
    <property type="entry name" value="P-loop containing nucleoside triphosphate hydrolases"/>
    <property type="match status" value="2"/>
</dbReference>
<dbReference type="GO" id="GO:0008270">
    <property type="term" value="F:zinc ion binding"/>
    <property type="evidence" value="ECO:0007669"/>
    <property type="project" value="UniProtKB-KW"/>
</dbReference>
<dbReference type="PROSITE" id="PS50893">
    <property type="entry name" value="ABC_TRANSPORTER_2"/>
    <property type="match status" value="1"/>
</dbReference>
<dbReference type="InterPro" id="IPR004602">
    <property type="entry name" value="UvrA"/>
</dbReference>
<dbReference type="AlphaFoldDB" id="A0A6S6QU63"/>
<evidence type="ECO:0000256" key="16">
    <source>
        <dbReference type="ARBA" id="ARBA00042156"/>
    </source>
</evidence>
<evidence type="ECO:0000256" key="5">
    <source>
        <dbReference type="ARBA" id="ARBA00022741"/>
    </source>
</evidence>
<keyword evidence="6" id="KW-0227">DNA damage</keyword>
<dbReference type="GO" id="GO:0009380">
    <property type="term" value="C:excinuclease repair complex"/>
    <property type="evidence" value="ECO:0007669"/>
    <property type="project" value="InterPro"/>
</dbReference>
<protein>
    <recommendedName>
        <fullName evidence="15">UvrABC system protein A</fullName>
    </recommendedName>
    <alternativeName>
        <fullName evidence="16">Excinuclease ABC subunit A</fullName>
    </alternativeName>
</protein>
<keyword evidence="10" id="KW-0067">ATP-binding</keyword>
<dbReference type="GO" id="GO:0006289">
    <property type="term" value="P:nucleotide-excision repair"/>
    <property type="evidence" value="ECO:0007669"/>
    <property type="project" value="InterPro"/>
</dbReference>
<dbReference type="NCBIfam" id="TIGR00630">
    <property type="entry name" value="uvra"/>
    <property type="match status" value="1"/>
</dbReference>
<gene>
    <name evidence="17" type="primary">uvrA_2</name>
    <name evidence="17" type="ORF">acsn021_24120</name>
</gene>
<evidence type="ECO:0000256" key="9">
    <source>
        <dbReference type="ARBA" id="ARBA00022833"/>
    </source>
</evidence>
<evidence type="ECO:0000256" key="2">
    <source>
        <dbReference type="ARBA" id="ARBA00022490"/>
    </source>
</evidence>
<name>A0A6S6QU63_9FIRM</name>
<evidence type="ECO:0000256" key="4">
    <source>
        <dbReference type="ARBA" id="ARBA00022737"/>
    </source>
</evidence>
<keyword evidence="2" id="KW-0963">Cytoplasm</keyword>
<keyword evidence="7" id="KW-0228">DNA excision</keyword>
<evidence type="ECO:0000256" key="7">
    <source>
        <dbReference type="ARBA" id="ARBA00022769"/>
    </source>
</evidence>
<sequence length="855" mass="95082">MNDSIRIKGANENNLKNITLDIPKNKLIVLTGVSGSGKSSLAFDTLQKECQRQYMESMAMITENVSKPKVESIIGLSPAISVDQRVYNSSPRSTVGTVTEILTYLRVLYAKVGLRPCPKCNTMVEPPFEVDADVLNFWDRDIGTEEDESNVFRDNEIPNTFSVCPNCKTHMPEIRMSNFSFNKPEGACPTCSGIGETTGVNISKLLNEELSILDGGVSIWHAAEIKRFSNTLQNAGRYFGFPFDTSIPIKEYDDFQRNFLLYGIYTPHFKHRFPDVKYPTSVDDGRYDGIVNIIMNRFKERANDLNYRKKIEKLLIQRTCPDCNGTRLREESRRVTIAGKSIIDISKLSLDNLSIWLNSLPSQVPDKWETILNPILSDLRQRIKRLIDVGVGYLTLGRTSFTLSAGEYQRLRLASLLGSGLTGVLYVLDEPTTGLHQRDTGKLIRVLRQLRDLGNTVLVVEHDMELMKAADYIIDIGPGAGKNGGHLVTAGTPKEIESCKESVTVQCLLGYIQAQKNDLPPSKDCISIIGANENNLRNINVNIPLNQFTVISGVSGSGKSTLIFDILDKAANQHYNGANVKPGEHTEIRGWEKINRVITIDQTPIGRTPRSNAATYTDVFTSIRTIYANLEEAKKKKLTLKHFSFNVPGGRCEKCQGAGVLTISMHFLPDEQVCCPVCHGKRFKRDILDIKYKGYHIADILNMTISEAMQIFEDVKPVYDRLSVMSEVGIGYLQLGQAATTLSGGEAQRIKLAKELGKRNSGHTLYLLDEPTSGLHPYDVVKLISLLQNLVKEGNTVVVIEHNMEVIKSANWIIDMGPEGGEQGGLIVAEGTQEQIARIQSSITGKYLFNNSSTM</sequence>
<keyword evidence="5" id="KW-0547">Nucleotide-binding</keyword>
<dbReference type="CDD" id="cd03271">
    <property type="entry name" value="ABC_UvrA_II"/>
    <property type="match status" value="1"/>
</dbReference>
<dbReference type="PANTHER" id="PTHR43152:SF3">
    <property type="entry name" value="UVRABC SYSTEM PROTEIN A"/>
    <property type="match status" value="1"/>
</dbReference>
<evidence type="ECO:0000256" key="15">
    <source>
        <dbReference type="ARBA" id="ARBA00039316"/>
    </source>
</evidence>
<evidence type="ECO:0000313" key="18">
    <source>
        <dbReference type="Proteomes" id="UP000515561"/>
    </source>
</evidence>
<organism evidence="17 18">
    <name type="scientific">Anaerocolumna cellulosilytica</name>
    <dbReference type="NCBI Taxonomy" id="433286"/>
    <lineage>
        <taxon>Bacteria</taxon>
        <taxon>Bacillati</taxon>
        <taxon>Bacillota</taxon>
        <taxon>Clostridia</taxon>
        <taxon>Lachnospirales</taxon>
        <taxon>Lachnospiraceae</taxon>
        <taxon>Anaerocolumna</taxon>
    </lineage>
</organism>
<dbReference type="InterPro" id="IPR017871">
    <property type="entry name" value="ABC_transporter-like_CS"/>
</dbReference>
<dbReference type="InterPro" id="IPR003439">
    <property type="entry name" value="ABC_transporter-like_ATP-bd"/>
</dbReference>
<dbReference type="Gene3D" id="1.20.1580.10">
    <property type="entry name" value="ABC transporter ATPase like domain"/>
    <property type="match status" value="2"/>
</dbReference>
<keyword evidence="9" id="KW-0862">Zinc</keyword>
<dbReference type="Gene3D" id="1.10.8.280">
    <property type="entry name" value="ABC transporter ATPase domain-like"/>
    <property type="match status" value="1"/>
</dbReference>
<proteinExistence type="inferred from homology"/>
<keyword evidence="11" id="KW-0267">Excision nuclease</keyword>
<dbReference type="Gene3D" id="3.40.50.300">
    <property type="entry name" value="P-loop containing nucleotide triphosphate hydrolases"/>
    <property type="match status" value="2"/>
</dbReference>
<dbReference type="GO" id="GO:0005737">
    <property type="term" value="C:cytoplasm"/>
    <property type="evidence" value="ECO:0007669"/>
    <property type="project" value="UniProtKB-SubCell"/>
</dbReference>
<evidence type="ECO:0000256" key="3">
    <source>
        <dbReference type="ARBA" id="ARBA00022723"/>
    </source>
</evidence>
<dbReference type="GO" id="GO:0016887">
    <property type="term" value="F:ATP hydrolysis activity"/>
    <property type="evidence" value="ECO:0007669"/>
    <property type="project" value="InterPro"/>
</dbReference>
<evidence type="ECO:0000256" key="13">
    <source>
        <dbReference type="ARBA" id="ARBA00023204"/>
    </source>
</evidence>
<dbReference type="RefSeq" id="WP_184088999.1">
    <property type="nucleotide sequence ID" value="NZ_AP023367.1"/>
</dbReference>
<accession>A0A6S6QU63</accession>
<evidence type="ECO:0000313" key="17">
    <source>
        <dbReference type="EMBL" id="BCJ94843.1"/>
    </source>
</evidence>
<evidence type="ECO:0000256" key="14">
    <source>
        <dbReference type="ARBA" id="ARBA00038000"/>
    </source>
</evidence>
<reference evidence="17 18" key="1">
    <citation type="journal article" date="2016" name="Int. J. Syst. Evol. Microbiol.">
        <title>Descriptions of Anaerotaenia torta gen. nov., sp. nov. and Anaerocolumna cellulosilytica gen. nov., sp. nov. isolated from a methanogenic reactor of cattle waste.</title>
        <authorList>
            <person name="Uek A."/>
            <person name="Ohtaki Y."/>
            <person name="Kaku N."/>
            <person name="Ueki K."/>
        </authorList>
    </citation>
    <scope>NUCLEOTIDE SEQUENCE [LARGE SCALE GENOMIC DNA]</scope>
    <source>
        <strain evidence="17 18">SN021</strain>
    </source>
</reference>
<dbReference type="GO" id="GO:0005524">
    <property type="term" value="F:ATP binding"/>
    <property type="evidence" value="ECO:0007669"/>
    <property type="project" value="UniProtKB-KW"/>
</dbReference>
<keyword evidence="4" id="KW-0677">Repeat</keyword>
<evidence type="ECO:0000256" key="10">
    <source>
        <dbReference type="ARBA" id="ARBA00022840"/>
    </source>
</evidence>
<keyword evidence="8" id="KW-0863">Zinc-finger</keyword>
<evidence type="ECO:0000256" key="6">
    <source>
        <dbReference type="ARBA" id="ARBA00022763"/>
    </source>
</evidence>
<dbReference type="PROSITE" id="PS00211">
    <property type="entry name" value="ABC_TRANSPORTER_1"/>
    <property type="match status" value="1"/>
</dbReference>
<dbReference type="Pfam" id="PF17755">
    <property type="entry name" value="UvrA_DNA-bind"/>
    <property type="match status" value="1"/>
</dbReference>
<keyword evidence="12" id="KW-0238">DNA-binding</keyword>
<keyword evidence="3" id="KW-0479">Metal-binding</keyword>
<evidence type="ECO:0000256" key="8">
    <source>
        <dbReference type="ARBA" id="ARBA00022771"/>
    </source>
</evidence>
<evidence type="ECO:0000256" key="11">
    <source>
        <dbReference type="ARBA" id="ARBA00022881"/>
    </source>
</evidence>
<dbReference type="InterPro" id="IPR027417">
    <property type="entry name" value="P-loop_NTPase"/>
</dbReference>
<keyword evidence="18" id="KW-1185">Reference proteome</keyword>
<evidence type="ECO:0000256" key="1">
    <source>
        <dbReference type="ARBA" id="ARBA00004496"/>
    </source>
</evidence>
<dbReference type="PANTHER" id="PTHR43152">
    <property type="entry name" value="UVRABC SYSTEM PROTEIN A"/>
    <property type="match status" value="1"/>
</dbReference>
<dbReference type="GO" id="GO:0004518">
    <property type="term" value="F:nuclease activity"/>
    <property type="evidence" value="ECO:0007669"/>
    <property type="project" value="UniProtKB-KW"/>
</dbReference>
<evidence type="ECO:0000256" key="12">
    <source>
        <dbReference type="ARBA" id="ARBA00023125"/>
    </source>
</evidence>
<comment type="similarity">
    <text evidence="14">Belongs to the ABC transporter superfamily. UvrA family.</text>
</comment>
<dbReference type="KEGG" id="acel:acsn021_24120"/>
<dbReference type="Proteomes" id="UP000515561">
    <property type="component" value="Chromosome"/>
</dbReference>
<comment type="subcellular location">
    <subcellularLocation>
        <location evidence="1">Cytoplasm</location>
    </subcellularLocation>
</comment>
<dbReference type="EMBL" id="AP023367">
    <property type="protein sequence ID" value="BCJ94843.1"/>
    <property type="molecule type" value="Genomic_DNA"/>
</dbReference>
<keyword evidence="13" id="KW-0234">DNA repair</keyword>